<accession>A0A7Z0C184</accession>
<dbReference type="AlphaFoldDB" id="A0A7Z0C184"/>
<dbReference type="SMART" id="SM00849">
    <property type="entry name" value="Lactamase_B"/>
    <property type="match status" value="1"/>
</dbReference>
<comment type="caution">
    <text evidence="2">The sequence shown here is derived from an EMBL/GenBank/DDBJ whole genome shotgun (WGS) entry which is preliminary data.</text>
</comment>
<evidence type="ECO:0000259" key="1">
    <source>
        <dbReference type="SMART" id="SM00849"/>
    </source>
</evidence>
<organism evidence="2 3">
    <name type="scientific">Nocardioides marinus</name>
    <dbReference type="NCBI Taxonomy" id="374514"/>
    <lineage>
        <taxon>Bacteria</taxon>
        <taxon>Bacillati</taxon>
        <taxon>Actinomycetota</taxon>
        <taxon>Actinomycetes</taxon>
        <taxon>Propionibacteriales</taxon>
        <taxon>Nocardioidaceae</taxon>
        <taxon>Nocardioides</taxon>
    </lineage>
</organism>
<dbReference type="PANTHER" id="PTHR43546:SF3">
    <property type="entry name" value="UPF0173 METAL-DEPENDENT HYDROLASE MJ1163"/>
    <property type="match status" value="1"/>
</dbReference>
<dbReference type="Pfam" id="PF13483">
    <property type="entry name" value="Lactamase_B_3"/>
    <property type="match status" value="1"/>
</dbReference>
<dbReference type="Gene3D" id="3.60.15.10">
    <property type="entry name" value="Ribonuclease Z/Hydroxyacylglutathione hydrolase-like"/>
    <property type="match status" value="1"/>
</dbReference>
<keyword evidence="3" id="KW-1185">Reference proteome</keyword>
<dbReference type="PANTHER" id="PTHR43546">
    <property type="entry name" value="UPF0173 METAL-DEPENDENT HYDROLASE MJ1163-RELATED"/>
    <property type="match status" value="1"/>
</dbReference>
<dbReference type="RefSeq" id="WP_179529785.1">
    <property type="nucleotide sequence ID" value="NZ_BAAAPP010000002.1"/>
</dbReference>
<name>A0A7Z0C184_9ACTN</name>
<dbReference type="InterPro" id="IPR001279">
    <property type="entry name" value="Metallo-B-lactamas"/>
</dbReference>
<feature type="domain" description="Metallo-beta-lactamase" evidence="1">
    <location>
        <begin position="7"/>
        <end position="187"/>
    </location>
</feature>
<sequence length="213" mass="22903">MRVTKFGHSCVRIEHEGTTVVLDPGAFTEPEAVDGADLVLVTHLHPDHWTPEHLRRADAPVRTIAQVADAVGEQAPDLVERLTVVAPGERFAAGGIDVEVVNDKHAVIHPDYPRPDNSGFLLDVGGTSVFHPGDSLDGPGRPVDLLLAPVSAPWMKISEAIDFALAVGAPRNLAIHDKVYSDLALGMADTHLSTFLSPREQEYLRLPDGADLP</sequence>
<evidence type="ECO:0000313" key="2">
    <source>
        <dbReference type="EMBL" id="NYI08708.1"/>
    </source>
</evidence>
<dbReference type="InterPro" id="IPR036866">
    <property type="entry name" value="RibonucZ/Hydroxyglut_hydro"/>
</dbReference>
<dbReference type="InterPro" id="IPR050114">
    <property type="entry name" value="UPF0173_UPF0282_UlaG_hydrolase"/>
</dbReference>
<gene>
    <name evidence="2" type="ORF">BKA05_000223</name>
</gene>
<reference evidence="2 3" key="1">
    <citation type="submission" date="2020-07" db="EMBL/GenBank/DDBJ databases">
        <title>Sequencing the genomes of 1000 actinobacteria strains.</title>
        <authorList>
            <person name="Klenk H.-P."/>
        </authorList>
    </citation>
    <scope>NUCLEOTIDE SEQUENCE [LARGE SCALE GENOMIC DNA]</scope>
    <source>
        <strain evidence="2 3">DSM 18248</strain>
    </source>
</reference>
<dbReference type="SUPFAM" id="SSF56281">
    <property type="entry name" value="Metallo-hydrolase/oxidoreductase"/>
    <property type="match status" value="1"/>
</dbReference>
<proteinExistence type="predicted"/>
<dbReference type="EMBL" id="JACBZI010000001">
    <property type="protein sequence ID" value="NYI08708.1"/>
    <property type="molecule type" value="Genomic_DNA"/>
</dbReference>
<protein>
    <submittedName>
        <fullName evidence="2">L-ascorbate metabolism protein UlaG (Beta-lactamase superfamily)</fullName>
    </submittedName>
</protein>
<dbReference type="Proteomes" id="UP000537326">
    <property type="component" value="Unassembled WGS sequence"/>
</dbReference>
<evidence type="ECO:0000313" key="3">
    <source>
        <dbReference type="Proteomes" id="UP000537326"/>
    </source>
</evidence>